<name>A0A382PUZ7_9ZZZZ</name>
<evidence type="ECO:0000313" key="1">
    <source>
        <dbReference type="EMBL" id="SVC76485.1"/>
    </source>
</evidence>
<organism evidence="1">
    <name type="scientific">marine metagenome</name>
    <dbReference type="NCBI Taxonomy" id="408172"/>
    <lineage>
        <taxon>unclassified sequences</taxon>
        <taxon>metagenomes</taxon>
        <taxon>ecological metagenomes</taxon>
    </lineage>
</organism>
<dbReference type="AlphaFoldDB" id="A0A382PUZ7"/>
<dbReference type="EMBL" id="UINC01109576">
    <property type="protein sequence ID" value="SVC76485.1"/>
    <property type="molecule type" value="Genomic_DNA"/>
</dbReference>
<feature type="non-terminal residue" evidence="1">
    <location>
        <position position="1"/>
    </location>
</feature>
<reference evidence="1" key="1">
    <citation type="submission" date="2018-05" db="EMBL/GenBank/DDBJ databases">
        <authorList>
            <person name="Lanie J.A."/>
            <person name="Ng W.-L."/>
            <person name="Kazmierczak K.M."/>
            <person name="Andrzejewski T.M."/>
            <person name="Davidsen T.M."/>
            <person name="Wayne K.J."/>
            <person name="Tettelin H."/>
            <person name="Glass J.I."/>
            <person name="Rusch D."/>
            <person name="Podicherti R."/>
            <person name="Tsui H.-C.T."/>
            <person name="Winkler M.E."/>
        </authorList>
    </citation>
    <scope>NUCLEOTIDE SEQUENCE</scope>
</reference>
<accession>A0A382PUZ7</accession>
<sequence>FDESENTYLDFSGFTISDWIELGSPRIKINTVKDTVFTSDDSIMTISDNYLSTELVWDIMSIIDNLTFSKNNNNNTPLISTGERTFAIYNPQIDYFEAFSEEATTGEKDPKVLMYYRRSVITGDSTTIDTTSATIYSSGDLSIIEPNVMVLDSTKLGLSNGMGLRSVMNISFLSSSLPAGSIIRSADLILPIDTTLSSPSYTVILDPIETDSSAIDSVAVYEKDPYNGIGYPYRVSSDSSNWRSTSANLGWGHDLFIVSIKNILQNIVLENETILGFKVVANEKNDPFSSIWFDLHHSSVHPRVEIIYVAD</sequence>
<proteinExistence type="predicted"/>
<protein>
    <submittedName>
        <fullName evidence="1">Uncharacterized protein</fullName>
    </submittedName>
</protein>
<gene>
    <name evidence="1" type="ORF">METZ01_LOCUS329339</name>
</gene>